<dbReference type="PANTHER" id="PTHR30294:SF29">
    <property type="entry name" value="MULTIDRUG ABC TRANSPORTER PERMEASE YBHS-RELATED"/>
    <property type="match status" value="1"/>
</dbReference>
<dbReference type="Proteomes" id="UP000070427">
    <property type="component" value="Unassembled WGS sequence"/>
</dbReference>
<dbReference type="Gene3D" id="3.40.1710.10">
    <property type="entry name" value="abc type-2 transporter like domain"/>
    <property type="match status" value="1"/>
</dbReference>
<evidence type="ECO:0000256" key="1">
    <source>
        <dbReference type="ARBA" id="ARBA00004651"/>
    </source>
</evidence>
<dbReference type="EMBL" id="LOED01000014">
    <property type="protein sequence ID" value="KXG76951.1"/>
    <property type="molecule type" value="Genomic_DNA"/>
</dbReference>
<feature type="transmembrane region" description="Helical" evidence="6">
    <location>
        <begin position="309"/>
        <end position="329"/>
    </location>
</feature>
<keyword evidence="9" id="KW-1185">Reference proteome</keyword>
<dbReference type="GO" id="GO:0140359">
    <property type="term" value="F:ABC-type transporter activity"/>
    <property type="evidence" value="ECO:0007669"/>
    <property type="project" value="InterPro"/>
</dbReference>
<dbReference type="FunCoup" id="A0A140L8S6">
    <property type="interactions" value="76"/>
</dbReference>
<evidence type="ECO:0000256" key="6">
    <source>
        <dbReference type="SAM" id="Phobius"/>
    </source>
</evidence>
<feature type="domain" description="ABC-2 type transporter transmembrane" evidence="7">
    <location>
        <begin position="12"/>
        <end position="354"/>
    </location>
</feature>
<name>A0A140L8S6_9FIRM</name>
<dbReference type="GO" id="GO:0005886">
    <property type="term" value="C:plasma membrane"/>
    <property type="evidence" value="ECO:0007669"/>
    <property type="project" value="UniProtKB-SubCell"/>
</dbReference>
<dbReference type="InterPro" id="IPR013525">
    <property type="entry name" value="ABC2_TM"/>
</dbReference>
<feature type="transmembrane region" description="Helical" evidence="6">
    <location>
        <begin position="251"/>
        <end position="271"/>
    </location>
</feature>
<feature type="transmembrane region" description="Helical" evidence="6">
    <location>
        <begin position="7"/>
        <end position="28"/>
    </location>
</feature>
<dbReference type="Pfam" id="PF12698">
    <property type="entry name" value="ABC2_membrane_3"/>
    <property type="match status" value="1"/>
</dbReference>
<evidence type="ECO:0000256" key="2">
    <source>
        <dbReference type="ARBA" id="ARBA00022475"/>
    </source>
</evidence>
<dbReference type="AlphaFoldDB" id="A0A140L8S6"/>
<sequence length="373" mass="41799">MQLKKDKLLFAALILAPVFFTVLFSWYYSSGVVKSIPTAVLDFDNSSLSRMIINYFENNEKYDVKYYAKDEIELKNLIEQGNARMALVFPPDFSRKIKKGEDTRVLVICNETNLIVGNNALTRASEILQSLGVGILIKKIESLGYPPEYSDNLAMPLGFATRVLGNPAYNYSYFLIPGLIGVVFLEISILNMARTVAVDALKEENVKELLGIYITRMFLYLILLLLVFIICIFAVNKFFKIPIRGKMTDVIALAIPFITSCINIGAFLGIVTKNPLFSVQVTAYLSMPTFLASGFTWPYHMMPEPIKKFATFWPLYSFIIPLRNIMLLGSSGEEILLAVKQLGLISVFGFLLNIFMILLRSGFSEKAGIAGGE</sequence>
<feature type="transmembrane region" description="Helical" evidence="6">
    <location>
        <begin position="277"/>
        <end position="297"/>
    </location>
</feature>
<evidence type="ECO:0000313" key="9">
    <source>
        <dbReference type="Proteomes" id="UP000070427"/>
    </source>
</evidence>
<dbReference type="STRING" id="520764.AN618_13270"/>
<evidence type="ECO:0000256" key="3">
    <source>
        <dbReference type="ARBA" id="ARBA00022692"/>
    </source>
</evidence>
<accession>A0A140L8S6</accession>
<dbReference type="InParanoid" id="A0A140L8S6"/>
<evidence type="ECO:0000256" key="5">
    <source>
        <dbReference type="ARBA" id="ARBA00023136"/>
    </source>
</evidence>
<keyword evidence="5 6" id="KW-0472">Membrane</keyword>
<evidence type="ECO:0000256" key="4">
    <source>
        <dbReference type="ARBA" id="ARBA00022989"/>
    </source>
</evidence>
<evidence type="ECO:0000313" key="8">
    <source>
        <dbReference type="EMBL" id="KXG76951.1"/>
    </source>
</evidence>
<keyword evidence="3 6" id="KW-0812">Transmembrane</keyword>
<comment type="subcellular location">
    <subcellularLocation>
        <location evidence="1">Cell membrane</location>
        <topology evidence="1">Multi-pass membrane protein</topology>
    </subcellularLocation>
</comment>
<reference evidence="8 9" key="1">
    <citation type="submission" date="2015-12" db="EMBL/GenBank/DDBJ databases">
        <title>Draft genome sequnece of Fervidicola ferrireducens strain Y170.</title>
        <authorList>
            <person name="Patel B.K."/>
        </authorList>
    </citation>
    <scope>NUCLEOTIDE SEQUENCE [LARGE SCALE GENOMIC DNA]</scope>
    <source>
        <strain evidence="8 9">Y170</strain>
    </source>
</reference>
<organism evidence="8 9">
    <name type="scientific">Fervidicola ferrireducens</name>
    <dbReference type="NCBI Taxonomy" id="520764"/>
    <lineage>
        <taxon>Bacteria</taxon>
        <taxon>Bacillati</taxon>
        <taxon>Bacillota</taxon>
        <taxon>Clostridia</taxon>
        <taxon>Thermosediminibacterales</taxon>
        <taxon>Thermosediminibacteraceae</taxon>
        <taxon>Fervidicola</taxon>
    </lineage>
</organism>
<proteinExistence type="predicted"/>
<dbReference type="InterPro" id="IPR051449">
    <property type="entry name" value="ABC-2_transporter_component"/>
</dbReference>
<comment type="caution">
    <text evidence="8">The sequence shown here is derived from an EMBL/GenBank/DDBJ whole genome shotgun (WGS) entry which is preliminary data.</text>
</comment>
<dbReference type="PANTHER" id="PTHR30294">
    <property type="entry name" value="MEMBRANE COMPONENT OF ABC TRANSPORTER YHHJ-RELATED"/>
    <property type="match status" value="1"/>
</dbReference>
<keyword evidence="2" id="KW-1003">Cell membrane</keyword>
<feature type="transmembrane region" description="Helical" evidence="6">
    <location>
        <begin position="217"/>
        <end position="239"/>
    </location>
</feature>
<gene>
    <name evidence="8" type="primary">ybhS</name>
    <name evidence="8" type="ORF">AN618_13270</name>
</gene>
<evidence type="ECO:0000259" key="7">
    <source>
        <dbReference type="Pfam" id="PF12698"/>
    </source>
</evidence>
<keyword evidence="4 6" id="KW-1133">Transmembrane helix</keyword>
<protein>
    <submittedName>
        <fullName evidence="8">Inner membrane transport permease YbhS</fullName>
    </submittedName>
</protein>
<feature type="transmembrane region" description="Helical" evidence="6">
    <location>
        <begin position="335"/>
        <end position="359"/>
    </location>
</feature>